<organism evidence="7 8">
    <name type="scientific">Hallerella porci</name>
    <dbReference type="NCBI Taxonomy" id="1945871"/>
    <lineage>
        <taxon>Bacteria</taxon>
        <taxon>Pseudomonadati</taxon>
        <taxon>Fibrobacterota</taxon>
        <taxon>Fibrobacteria</taxon>
        <taxon>Fibrobacterales</taxon>
        <taxon>Fibrobacteraceae</taxon>
        <taxon>Hallerella</taxon>
    </lineage>
</organism>
<accession>A0ABX5LIA8</accession>
<keyword evidence="4" id="KW-0808">Transferase</keyword>
<dbReference type="CDD" id="cd07984">
    <property type="entry name" value="LPLAT_LABLAT-like"/>
    <property type="match status" value="1"/>
</dbReference>
<keyword evidence="8" id="KW-1185">Reference proteome</keyword>
<evidence type="ECO:0000313" key="8">
    <source>
        <dbReference type="Proteomes" id="UP000245523"/>
    </source>
</evidence>
<comment type="subcellular location">
    <subcellularLocation>
        <location evidence="1">Cell inner membrane</location>
    </subcellularLocation>
</comment>
<keyword evidence="2" id="KW-1003">Cell membrane</keyword>
<evidence type="ECO:0000313" key="7">
    <source>
        <dbReference type="EMBL" id="PWK93235.1"/>
    </source>
</evidence>
<dbReference type="Proteomes" id="UP000245523">
    <property type="component" value="Unassembled WGS sequence"/>
</dbReference>
<comment type="caution">
    <text evidence="7">The sequence shown here is derived from an EMBL/GenBank/DDBJ whole genome shotgun (WGS) entry which is preliminary data.</text>
</comment>
<dbReference type="RefSeq" id="WP_106199701.1">
    <property type="nucleotide sequence ID" value="NZ_QGHD01000029.1"/>
</dbReference>
<dbReference type="EMBL" id="QGHD01000029">
    <property type="protein sequence ID" value="PWK93235.1"/>
    <property type="molecule type" value="Genomic_DNA"/>
</dbReference>
<keyword evidence="3" id="KW-0997">Cell inner membrane</keyword>
<dbReference type="PANTHER" id="PTHR30606">
    <property type="entry name" value="LIPID A BIOSYNTHESIS LAUROYL ACYLTRANSFERASE"/>
    <property type="match status" value="1"/>
</dbReference>
<protein>
    <submittedName>
        <fullName evidence="7">KDO2-lipid IV(A) lauroyltransferase</fullName>
    </submittedName>
</protein>
<evidence type="ECO:0000256" key="5">
    <source>
        <dbReference type="ARBA" id="ARBA00023136"/>
    </source>
</evidence>
<evidence type="ECO:0000256" key="6">
    <source>
        <dbReference type="ARBA" id="ARBA00023315"/>
    </source>
</evidence>
<evidence type="ECO:0000256" key="3">
    <source>
        <dbReference type="ARBA" id="ARBA00022519"/>
    </source>
</evidence>
<evidence type="ECO:0000256" key="2">
    <source>
        <dbReference type="ARBA" id="ARBA00022475"/>
    </source>
</evidence>
<dbReference type="Pfam" id="PF03279">
    <property type="entry name" value="Lip_A_acyltrans"/>
    <property type="match status" value="1"/>
</dbReference>
<evidence type="ECO:0000256" key="1">
    <source>
        <dbReference type="ARBA" id="ARBA00004533"/>
    </source>
</evidence>
<dbReference type="InterPro" id="IPR004960">
    <property type="entry name" value="LipA_acyltrans"/>
</dbReference>
<proteinExistence type="predicted"/>
<reference evidence="7 8" key="1">
    <citation type="submission" date="2018-05" db="EMBL/GenBank/DDBJ databases">
        <title>Animal gut microbial communities from fecal samples from Wisconsin, USA.</title>
        <authorList>
            <person name="Neumann A."/>
        </authorList>
    </citation>
    <scope>NUCLEOTIDE SEQUENCE [LARGE SCALE GENOMIC DNA]</scope>
    <source>
        <strain evidence="7 8">UWS4</strain>
    </source>
</reference>
<evidence type="ECO:0000256" key="4">
    <source>
        <dbReference type="ARBA" id="ARBA00022679"/>
    </source>
</evidence>
<name>A0ABX5LIA8_9BACT</name>
<dbReference type="PANTHER" id="PTHR30606:SF10">
    <property type="entry name" value="PHOSPHATIDYLINOSITOL MANNOSIDE ACYLTRANSFERASE"/>
    <property type="match status" value="1"/>
</dbReference>
<sequence length="267" mass="31695">MTFRACFLQKILFFFLNLIRWKKQVLFTNLEYIYPQINLSQKKIFYKKLLKNLTQDAADFITKSCIYSAKNSKFIIDSKSLPVLEKMKKGGLMLTAHFENYEAIGPWLVRLNIPLVASYARLHPKFLDKLVYKHFRTIDSQSYSLFINNSKDILQNLKAGKLFCLLADQDYRKSHFICGNFLKKTVHCNPIPQFILSHLSQTPVYLCWLNSQNNHKILFAKEIYPKNGEELFQFFHQWLELQIEKSPEKWYGWVHRRYLSTMNSPSN</sequence>
<gene>
    <name evidence="7" type="ORF">B0H50_1293</name>
</gene>
<keyword evidence="6" id="KW-0012">Acyltransferase</keyword>
<keyword evidence="5" id="KW-0472">Membrane</keyword>